<dbReference type="PANTHER" id="PTHR34299">
    <property type="entry name" value="DIACYLGLYCEROL KINASE"/>
    <property type="match status" value="1"/>
</dbReference>
<evidence type="ECO:0000256" key="17">
    <source>
        <dbReference type="PIRSR" id="PIRSR600829-3"/>
    </source>
</evidence>
<feature type="binding site" evidence="18">
    <location>
        <position position="27"/>
    </location>
    <ligand>
        <name>a divalent metal cation</name>
        <dbReference type="ChEBI" id="CHEBI:60240"/>
    </ligand>
</feature>
<evidence type="ECO:0000256" key="5">
    <source>
        <dbReference type="ARBA" id="ARBA00022679"/>
    </source>
</evidence>
<feature type="binding site" evidence="18">
    <location>
        <position position="75"/>
    </location>
    <ligand>
        <name>a divalent metal cation</name>
        <dbReference type="ChEBI" id="CHEBI:60240"/>
    </ligand>
</feature>
<dbReference type="Gene3D" id="1.10.287.3610">
    <property type="match status" value="1"/>
</dbReference>
<keyword evidence="4" id="KW-0444">Lipid biosynthesis</keyword>
<name>A0A916QJV0_9LACO</name>
<evidence type="ECO:0000313" key="21">
    <source>
        <dbReference type="Proteomes" id="UP000677218"/>
    </source>
</evidence>
<dbReference type="CDD" id="cd14265">
    <property type="entry name" value="UDPK_IM_like"/>
    <property type="match status" value="1"/>
</dbReference>
<sequence length="125" mass="14004">MKPYKNPNLRSAFKVAWTGIWGAIRQERNFRIHLSAALLVLVAGWLLKITAQDWLWLILAIFSVLIMELVNTAIETVVDLVVGDKYDLQAKKAKDIAAGAVTLTALASAIIGLIIFWPYLENFLH</sequence>
<keyword evidence="8 20" id="KW-0418">Kinase</keyword>
<gene>
    <name evidence="20" type="primary">dgkA</name>
    <name evidence="20" type="ORF">LCB40_05300</name>
</gene>
<evidence type="ECO:0000256" key="7">
    <source>
        <dbReference type="ARBA" id="ARBA00022741"/>
    </source>
</evidence>
<evidence type="ECO:0000256" key="14">
    <source>
        <dbReference type="ARBA" id="ARBA00023264"/>
    </source>
</evidence>
<dbReference type="GO" id="GO:0005886">
    <property type="term" value="C:plasma membrane"/>
    <property type="evidence" value="ECO:0007669"/>
    <property type="project" value="UniProtKB-SubCell"/>
</dbReference>
<evidence type="ECO:0000256" key="6">
    <source>
        <dbReference type="ARBA" id="ARBA00022692"/>
    </source>
</evidence>
<dbReference type="InterPro" id="IPR033717">
    <property type="entry name" value="UDPK"/>
</dbReference>
<feature type="binding site" evidence="16">
    <location>
        <begin position="12"/>
        <end position="17"/>
    </location>
    <ligand>
        <name>substrate</name>
    </ligand>
</feature>
<keyword evidence="11" id="KW-0443">Lipid metabolism</keyword>
<feature type="transmembrane region" description="Helical" evidence="19">
    <location>
        <begin position="54"/>
        <end position="74"/>
    </location>
</feature>
<keyword evidence="5" id="KW-0808">Transferase</keyword>
<keyword evidence="3" id="KW-1003">Cell membrane</keyword>
<dbReference type="GO" id="GO:0046872">
    <property type="term" value="F:metal ion binding"/>
    <property type="evidence" value="ECO:0007669"/>
    <property type="project" value="UniProtKB-KW"/>
</dbReference>
<comment type="similarity">
    <text evidence="2">Belongs to the bacterial diacylglycerol kinase family.</text>
</comment>
<organism evidence="20 21">
    <name type="scientific">Lactobacillus corticis</name>
    <dbReference type="NCBI Taxonomy" id="2201249"/>
    <lineage>
        <taxon>Bacteria</taxon>
        <taxon>Bacillati</taxon>
        <taxon>Bacillota</taxon>
        <taxon>Bacilli</taxon>
        <taxon>Lactobacillales</taxon>
        <taxon>Lactobacillaceae</taxon>
        <taxon>Lactobacillus</taxon>
    </lineage>
</organism>
<proteinExistence type="inferred from homology"/>
<feature type="transmembrane region" description="Helical" evidence="19">
    <location>
        <begin position="30"/>
        <end position="48"/>
    </location>
</feature>
<evidence type="ECO:0000256" key="3">
    <source>
        <dbReference type="ARBA" id="ARBA00022475"/>
    </source>
</evidence>
<evidence type="ECO:0000256" key="8">
    <source>
        <dbReference type="ARBA" id="ARBA00022777"/>
    </source>
</evidence>
<reference evidence="20" key="1">
    <citation type="submission" date="2020-08" db="EMBL/GenBank/DDBJ databases">
        <title>Taxonomic study for Lactobacillus species isolated from hardwood bark.</title>
        <authorList>
            <person name="Tohno M."/>
            <person name="Tanizawa Y."/>
        </authorList>
    </citation>
    <scope>NUCLEOTIDE SEQUENCE</scope>
    <source>
        <strain evidence="20">B40</strain>
    </source>
</reference>
<protein>
    <submittedName>
        <fullName evidence="20">Diacylglycerol kinase</fullName>
    </submittedName>
</protein>
<dbReference type="GO" id="GO:0008654">
    <property type="term" value="P:phospholipid biosynthetic process"/>
    <property type="evidence" value="ECO:0007669"/>
    <property type="project" value="UniProtKB-KW"/>
</dbReference>
<dbReference type="AlphaFoldDB" id="A0A916QJV0"/>
<dbReference type="GO" id="GO:0005524">
    <property type="term" value="F:ATP binding"/>
    <property type="evidence" value="ECO:0007669"/>
    <property type="project" value="UniProtKB-KW"/>
</dbReference>
<evidence type="ECO:0000256" key="16">
    <source>
        <dbReference type="PIRSR" id="PIRSR600829-2"/>
    </source>
</evidence>
<feature type="active site" description="Proton acceptor" evidence="15">
    <location>
        <position position="68"/>
    </location>
</feature>
<comment type="caution">
    <text evidence="20">The sequence shown here is derived from an EMBL/GenBank/DDBJ whole genome shotgun (WGS) entry which is preliminary data.</text>
</comment>
<feature type="binding site" evidence="17">
    <location>
        <position position="27"/>
    </location>
    <ligand>
        <name>ATP</name>
        <dbReference type="ChEBI" id="CHEBI:30616"/>
    </ligand>
</feature>
<keyword evidence="18" id="KW-0479">Metal-binding</keyword>
<feature type="binding site" evidence="16">
    <location>
        <position position="68"/>
    </location>
    <ligand>
        <name>substrate</name>
    </ligand>
</feature>
<keyword evidence="14" id="KW-1208">Phospholipid metabolism</keyword>
<evidence type="ECO:0000256" key="12">
    <source>
        <dbReference type="ARBA" id="ARBA00023136"/>
    </source>
</evidence>
<feature type="binding site" evidence="17">
    <location>
        <position position="75"/>
    </location>
    <ligand>
        <name>ATP</name>
        <dbReference type="ChEBI" id="CHEBI:30616"/>
    </ligand>
</feature>
<evidence type="ECO:0000256" key="4">
    <source>
        <dbReference type="ARBA" id="ARBA00022516"/>
    </source>
</evidence>
<dbReference type="Pfam" id="PF01219">
    <property type="entry name" value="DAGK_prokar"/>
    <property type="match status" value="1"/>
</dbReference>
<keyword evidence="7 17" id="KW-0547">Nucleotide-binding</keyword>
<evidence type="ECO:0000313" key="20">
    <source>
        <dbReference type="EMBL" id="GFZ26650.1"/>
    </source>
</evidence>
<evidence type="ECO:0000256" key="9">
    <source>
        <dbReference type="ARBA" id="ARBA00022840"/>
    </source>
</evidence>
<comment type="subcellular location">
    <subcellularLocation>
        <location evidence="1">Cell membrane</location>
        <topology evidence="1">Multi-pass membrane protein</topology>
    </subcellularLocation>
</comment>
<dbReference type="GO" id="GO:0016301">
    <property type="term" value="F:kinase activity"/>
    <property type="evidence" value="ECO:0007669"/>
    <property type="project" value="UniProtKB-KW"/>
</dbReference>
<keyword evidence="21" id="KW-1185">Reference proteome</keyword>
<keyword evidence="12 19" id="KW-0472">Membrane</keyword>
<evidence type="ECO:0000256" key="11">
    <source>
        <dbReference type="ARBA" id="ARBA00023098"/>
    </source>
</evidence>
<comment type="cofactor">
    <cofactor evidence="18">
        <name>Mg(2+)</name>
        <dbReference type="ChEBI" id="CHEBI:18420"/>
    </cofactor>
    <text evidence="18">Mn(2+), Zn(2+), Cd(2+) and Co(2+) support activity to lesser extents.</text>
</comment>
<keyword evidence="13" id="KW-0594">Phospholipid biosynthesis</keyword>
<keyword evidence="10 19" id="KW-1133">Transmembrane helix</keyword>
<evidence type="ECO:0000256" key="19">
    <source>
        <dbReference type="SAM" id="Phobius"/>
    </source>
</evidence>
<evidence type="ECO:0000256" key="1">
    <source>
        <dbReference type="ARBA" id="ARBA00004651"/>
    </source>
</evidence>
<evidence type="ECO:0000256" key="15">
    <source>
        <dbReference type="PIRSR" id="PIRSR600829-1"/>
    </source>
</evidence>
<evidence type="ECO:0000256" key="13">
    <source>
        <dbReference type="ARBA" id="ARBA00023209"/>
    </source>
</evidence>
<evidence type="ECO:0000256" key="10">
    <source>
        <dbReference type="ARBA" id="ARBA00022989"/>
    </source>
</evidence>
<feature type="binding site" evidence="17">
    <location>
        <begin position="94"/>
        <end position="95"/>
    </location>
    <ligand>
        <name>ATP</name>
        <dbReference type="ChEBI" id="CHEBI:30616"/>
    </ligand>
</feature>
<dbReference type="InterPro" id="IPR000829">
    <property type="entry name" value="DAGK"/>
</dbReference>
<evidence type="ECO:0000256" key="18">
    <source>
        <dbReference type="PIRSR" id="PIRSR600829-4"/>
    </source>
</evidence>
<dbReference type="InterPro" id="IPR036945">
    <property type="entry name" value="DAGK_sf"/>
</dbReference>
<feature type="transmembrane region" description="Helical" evidence="19">
    <location>
        <begin position="95"/>
        <end position="120"/>
    </location>
</feature>
<evidence type="ECO:0000256" key="2">
    <source>
        <dbReference type="ARBA" id="ARBA00005967"/>
    </source>
</evidence>
<dbReference type="PROSITE" id="PS01069">
    <property type="entry name" value="DAGK_PROKAR"/>
    <property type="match status" value="1"/>
</dbReference>
<accession>A0A916QJV0</accession>
<keyword evidence="9 17" id="KW-0067">ATP-binding</keyword>
<dbReference type="PANTHER" id="PTHR34299:SF1">
    <property type="entry name" value="DIACYLGLYCEROL KINASE"/>
    <property type="match status" value="1"/>
</dbReference>
<dbReference type="RefSeq" id="WP_212780349.1">
    <property type="nucleotide sequence ID" value="NZ_BMAY01000003.1"/>
</dbReference>
<dbReference type="EMBL" id="BMAY01000003">
    <property type="protein sequence ID" value="GFZ26650.1"/>
    <property type="molecule type" value="Genomic_DNA"/>
</dbReference>
<keyword evidence="6 19" id="KW-0812">Transmembrane</keyword>
<keyword evidence="18" id="KW-0460">Magnesium</keyword>
<dbReference type="Proteomes" id="UP000677218">
    <property type="component" value="Unassembled WGS sequence"/>
</dbReference>